<dbReference type="Proteomes" id="UP000324222">
    <property type="component" value="Unassembled WGS sequence"/>
</dbReference>
<gene>
    <name evidence="3" type="ORF">E2C01_029171</name>
</gene>
<accession>A0A5B7ER91</accession>
<evidence type="ECO:0000256" key="2">
    <source>
        <dbReference type="SAM" id="MobiDB-lite"/>
    </source>
</evidence>
<proteinExistence type="predicted"/>
<evidence type="ECO:0000313" key="4">
    <source>
        <dbReference type="Proteomes" id="UP000324222"/>
    </source>
</evidence>
<evidence type="ECO:0000256" key="1">
    <source>
        <dbReference type="SAM" id="Coils"/>
    </source>
</evidence>
<feature type="compositionally biased region" description="Polar residues" evidence="2">
    <location>
        <begin position="198"/>
        <end position="210"/>
    </location>
</feature>
<keyword evidence="4" id="KW-1185">Reference proteome</keyword>
<reference evidence="3 4" key="1">
    <citation type="submission" date="2019-05" db="EMBL/GenBank/DDBJ databases">
        <title>Another draft genome of Portunus trituberculatus and its Hox gene families provides insights of decapod evolution.</title>
        <authorList>
            <person name="Jeong J.-H."/>
            <person name="Song I."/>
            <person name="Kim S."/>
            <person name="Choi T."/>
            <person name="Kim D."/>
            <person name="Ryu S."/>
            <person name="Kim W."/>
        </authorList>
    </citation>
    <scope>NUCLEOTIDE SEQUENCE [LARGE SCALE GENOMIC DNA]</scope>
    <source>
        <tissue evidence="3">Muscle</tissue>
    </source>
</reference>
<protein>
    <submittedName>
        <fullName evidence="3">Uncharacterized protein</fullName>
    </submittedName>
</protein>
<dbReference type="AlphaFoldDB" id="A0A5B7ER91"/>
<keyword evidence="1" id="KW-0175">Coiled coil</keyword>
<feature type="coiled-coil region" evidence="1">
    <location>
        <begin position="164"/>
        <end position="191"/>
    </location>
</feature>
<evidence type="ECO:0000313" key="3">
    <source>
        <dbReference type="EMBL" id="MPC35736.1"/>
    </source>
</evidence>
<dbReference type="EMBL" id="VSRR010003337">
    <property type="protein sequence ID" value="MPC35736.1"/>
    <property type="molecule type" value="Genomic_DNA"/>
</dbReference>
<sequence length="220" mass="23864">MPSLDLARQRACRTPWIPTPSRASSPQPDISRRRVSFPEGHGKTLAQLYEWFLALLKQHPSLEPLMKESRRRPYLTVNPRSAAYDLLVKEGFLGFIMTPADPDARHQMHFHPSGRAAPTQSGAAQPPILVTATCPCATQDCPYASVVGAAGAAPALQADVPATLQDMVQLLLEIRAEVRDLNARISALESRTQQGLCPSQCPNNQPSAPTSICPGPACPR</sequence>
<comment type="caution">
    <text evidence="3">The sequence shown here is derived from an EMBL/GenBank/DDBJ whole genome shotgun (WGS) entry which is preliminary data.</text>
</comment>
<feature type="region of interest" description="Disordered" evidence="2">
    <location>
        <begin position="198"/>
        <end position="220"/>
    </location>
</feature>
<organism evidence="3 4">
    <name type="scientific">Portunus trituberculatus</name>
    <name type="common">Swimming crab</name>
    <name type="synonym">Neptunus trituberculatus</name>
    <dbReference type="NCBI Taxonomy" id="210409"/>
    <lineage>
        <taxon>Eukaryota</taxon>
        <taxon>Metazoa</taxon>
        <taxon>Ecdysozoa</taxon>
        <taxon>Arthropoda</taxon>
        <taxon>Crustacea</taxon>
        <taxon>Multicrustacea</taxon>
        <taxon>Malacostraca</taxon>
        <taxon>Eumalacostraca</taxon>
        <taxon>Eucarida</taxon>
        <taxon>Decapoda</taxon>
        <taxon>Pleocyemata</taxon>
        <taxon>Brachyura</taxon>
        <taxon>Eubrachyura</taxon>
        <taxon>Portunoidea</taxon>
        <taxon>Portunidae</taxon>
        <taxon>Portuninae</taxon>
        <taxon>Portunus</taxon>
    </lineage>
</organism>
<name>A0A5B7ER91_PORTR</name>